<dbReference type="InterPro" id="IPR042258">
    <property type="entry name" value="DGOK_N"/>
</dbReference>
<dbReference type="RefSeq" id="WP_139676786.1">
    <property type="nucleotide sequence ID" value="NZ_VDMN01000002.1"/>
</dbReference>
<dbReference type="Gene3D" id="3.30.420.310">
    <property type="entry name" value="2-keto-3-deoxy-galactonokinase, C-terminal domain"/>
    <property type="match status" value="1"/>
</dbReference>
<organism evidence="1 2">
    <name type="scientific">Aliirhizobium smilacinae</name>
    <dbReference type="NCBI Taxonomy" id="1395944"/>
    <lineage>
        <taxon>Bacteria</taxon>
        <taxon>Pseudomonadati</taxon>
        <taxon>Pseudomonadota</taxon>
        <taxon>Alphaproteobacteria</taxon>
        <taxon>Hyphomicrobiales</taxon>
        <taxon>Rhizobiaceae</taxon>
        <taxon>Aliirhizobium</taxon>
    </lineage>
</organism>
<dbReference type="Pfam" id="PF05035">
    <property type="entry name" value="DGOK"/>
    <property type="match status" value="1"/>
</dbReference>
<accession>A0A5C4XK79</accession>
<dbReference type="Gene3D" id="3.30.420.300">
    <property type="entry name" value="2-keto-3-deoxy-galactonokinase, substrate binding domain"/>
    <property type="match status" value="1"/>
</dbReference>
<dbReference type="OrthoDB" id="256574at2"/>
<gene>
    <name evidence="1" type="ORF">FHP24_13955</name>
</gene>
<keyword evidence="2" id="KW-1185">Reference proteome</keyword>
<evidence type="ECO:0000313" key="2">
    <source>
        <dbReference type="Proteomes" id="UP000311605"/>
    </source>
</evidence>
<keyword evidence="1" id="KW-0808">Transferase</keyword>
<sequence>MPTPVSIILDWGTSSLRAALVAETGETLDTRDTTSGGIQFVKDGAFEAALMETVGAWFTEHGPLPVIASGMITSRNGWIEVPYVDAPAGLAELAAGTKQLTLQNGAIVTFLPGMRDPAAKPFPDVMRGEETQIVGFGLDKDCTVVLPGTHSKWARVENGRIASFQTYATGEIFALLTKHSFIAKAVEPAPGSEPVWSAFDRGAEFATSDARAADAFLAAVFSARTGILAGVLKPEDIGDYVSGLVIGSEFRQARAAGCLIAGEAIGIVGNNVLNSRYGRVAPLFDLTVAPSPPDAAKRGVQLIAGQLQLTK</sequence>
<evidence type="ECO:0000313" key="1">
    <source>
        <dbReference type="EMBL" id="TNM63882.1"/>
    </source>
</evidence>
<dbReference type="EMBL" id="VDMN01000002">
    <property type="protein sequence ID" value="TNM63882.1"/>
    <property type="molecule type" value="Genomic_DNA"/>
</dbReference>
<dbReference type="GO" id="GO:0008671">
    <property type="term" value="F:2-dehydro-3-deoxygalactonokinase activity"/>
    <property type="evidence" value="ECO:0007669"/>
    <property type="project" value="InterPro"/>
</dbReference>
<name>A0A5C4XK79_9HYPH</name>
<proteinExistence type="predicted"/>
<dbReference type="GO" id="GO:0034194">
    <property type="term" value="P:D-galactonate catabolic process"/>
    <property type="evidence" value="ECO:0007669"/>
    <property type="project" value="InterPro"/>
</dbReference>
<reference evidence="1 2" key="1">
    <citation type="submission" date="2019-06" db="EMBL/GenBank/DDBJ databases">
        <title>The draft genome of Rhizobium smilacinae PTYR-5.</title>
        <authorList>
            <person name="Liu L."/>
            <person name="Li L."/>
            <person name="Zhang X."/>
        </authorList>
    </citation>
    <scope>NUCLEOTIDE SEQUENCE [LARGE SCALE GENOMIC DNA]</scope>
    <source>
        <strain evidence="1 2">PTYR-5</strain>
    </source>
</reference>
<dbReference type="InterPro" id="IPR042257">
    <property type="entry name" value="DGOK_C"/>
</dbReference>
<dbReference type="InterPro" id="IPR007729">
    <property type="entry name" value="DGOK"/>
</dbReference>
<dbReference type="AlphaFoldDB" id="A0A5C4XK79"/>
<protein>
    <submittedName>
        <fullName evidence="1">2-dehydro-3-deoxygalactonokinase</fullName>
    </submittedName>
</protein>
<comment type="caution">
    <text evidence="1">The sequence shown here is derived from an EMBL/GenBank/DDBJ whole genome shotgun (WGS) entry which is preliminary data.</text>
</comment>
<dbReference type="Proteomes" id="UP000311605">
    <property type="component" value="Unassembled WGS sequence"/>
</dbReference>
<dbReference type="CDD" id="cd24012">
    <property type="entry name" value="ASKHA_NBD_KDGal-kinase"/>
    <property type="match status" value="1"/>
</dbReference>
<keyword evidence="1" id="KW-0418">Kinase</keyword>